<sequence length="950" mass="102563">MKKLIYFFLLLISATSFAQPYASRPGNAQQLIIRDDGWQFPNYFGLPVRDSANWYPGYSNTLWIKKGDTTLKFTDPKTGLTSTLPDSAKVAQTRDSAKRYTDFVTVGIASGFKGSVTPVDSPTLNGIYTPSVNGTYTKMGGYVITLDSGYVYITKNGSIYTKTVIPINLSGYALNGGSTKTLKQVDDSLKAVYGYKSSIRQLNIFDKSIAVDGRVLQAGTGANVPNTGGQWSSFQTLDATKTYIANLSYTGTATPRIWYYDARKTAISFQDFTSSGSKVLVIPDQAMFWAITTKASSVVWQNKDSLLIEEYGSPTGTYPSSYSAFNTTGTGKVLYAGDEVLKKDQTPPVQYVASKDVGGVAYVYDTTAPVFTTRQLNIFDKSKEVTGFYIDAVTGGAIANATGSWSGFQLIPDTTVPYYFSGLSFSVVNNIKIWYYNYKKVPIGSQTFISGDVPKMIIPSKAAYFAFTLSRDAATWQDKNVLMIEQWGTTDGHYPTSSYSSFGTIGNGKRDKRLSNYFDYRYDNLADRLPPIPPNPSGTVSIDISPNQFSGTDIQKIRQAVALASISSNSQRRVVIGYNDSLNRPLWLIDSAILVPANVTIIVRDTKIKNSDISRDNWFRSANVGLGKFNPVTPQANVKILGEGMAVLEGADNPRSTGDYAKTISLSPTGNQTYGSDAGVSGQTQTGDWRNIGILMGNVNNVEIAGLTIVEPHCWGMSFEYCTGIKVHDITIKTSGTISVGGVSKRTRNKDGIDLRAGCQNYEVYNINATTDDDIVAQTGIIDGAFTGGAYGYTLVMGGVARGSGLDDIAYGNVHDIKGTSAENMVRFLNGTGVNSHDHQVRNILDNSPKGAAKRAAAAVVVGSTSVSNTLGSTYNFIIDNVISRAGDTTTTGGTIDIIGTLSEAIINNVIRTDNPGCTGCPNGGVISYPTNPALYRNINTTNIYNYTAP</sequence>
<organism evidence="6 7">
    <name type="scientific">Taibaiella lutea</name>
    <dbReference type="NCBI Taxonomy" id="2608001"/>
    <lineage>
        <taxon>Bacteria</taxon>
        <taxon>Pseudomonadati</taxon>
        <taxon>Bacteroidota</taxon>
        <taxon>Chitinophagia</taxon>
        <taxon>Chitinophagales</taxon>
        <taxon>Chitinophagaceae</taxon>
        <taxon>Taibaiella</taxon>
    </lineage>
</organism>
<keyword evidence="5" id="KW-0732">Signal</keyword>
<dbReference type="Pfam" id="PF00295">
    <property type="entry name" value="Glyco_hydro_28"/>
    <property type="match status" value="1"/>
</dbReference>
<dbReference type="InterPro" id="IPR000743">
    <property type="entry name" value="Glyco_hydro_28"/>
</dbReference>
<evidence type="ECO:0000256" key="2">
    <source>
        <dbReference type="ARBA" id="ARBA00022801"/>
    </source>
</evidence>
<dbReference type="InterPro" id="IPR011050">
    <property type="entry name" value="Pectin_lyase_fold/virulence"/>
</dbReference>
<dbReference type="Gene3D" id="2.160.20.10">
    <property type="entry name" value="Single-stranded right-handed beta-helix, Pectin lyase-like"/>
    <property type="match status" value="1"/>
</dbReference>
<gene>
    <name evidence="6" type="ORF">F0919_17840</name>
</gene>
<dbReference type="InterPro" id="IPR012334">
    <property type="entry name" value="Pectin_lyas_fold"/>
</dbReference>
<feature type="chain" id="PRO_5024421586" evidence="5">
    <location>
        <begin position="19"/>
        <end position="950"/>
    </location>
</feature>
<dbReference type="GO" id="GO:0004650">
    <property type="term" value="F:polygalacturonase activity"/>
    <property type="evidence" value="ECO:0007669"/>
    <property type="project" value="InterPro"/>
</dbReference>
<dbReference type="AlphaFoldDB" id="A0A5M6CCC5"/>
<evidence type="ECO:0000256" key="3">
    <source>
        <dbReference type="ARBA" id="ARBA00023295"/>
    </source>
</evidence>
<dbReference type="GO" id="GO:0005975">
    <property type="term" value="P:carbohydrate metabolic process"/>
    <property type="evidence" value="ECO:0007669"/>
    <property type="project" value="InterPro"/>
</dbReference>
<evidence type="ECO:0000256" key="1">
    <source>
        <dbReference type="ARBA" id="ARBA00008834"/>
    </source>
</evidence>
<name>A0A5M6CCC5_9BACT</name>
<comment type="caution">
    <text evidence="6">The sequence shown here is derived from an EMBL/GenBank/DDBJ whole genome shotgun (WGS) entry which is preliminary data.</text>
</comment>
<keyword evidence="7" id="KW-1185">Reference proteome</keyword>
<evidence type="ECO:0000313" key="7">
    <source>
        <dbReference type="Proteomes" id="UP000323632"/>
    </source>
</evidence>
<dbReference type="RefSeq" id="WP_150034189.1">
    <property type="nucleotide sequence ID" value="NZ_VWSH01000004.1"/>
</dbReference>
<evidence type="ECO:0000313" key="6">
    <source>
        <dbReference type="EMBL" id="KAA5532643.1"/>
    </source>
</evidence>
<accession>A0A5M6CCC5</accession>
<evidence type="ECO:0000256" key="5">
    <source>
        <dbReference type="SAM" id="SignalP"/>
    </source>
</evidence>
<dbReference type="EMBL" id="VWSH01000004">
    <property type="protein sequence ID" value="KAA5532643.1"/>
    <property type="molecule type" value="Genomic_DNA"/>
</dbReference>
<protein>
    <submittedName>
        <fullName evidence="6">Uncharacterized protein</fullName>
    </submittedName>
</protein>
<keyword evidence="3 4" id="KW-0326">Glycosidase</keyword>
<feature type="signal peptide" evidence="5">
    <location>
        <begin position="1"/>
        <end position="18"/>
    </location>
</feature>
<dbReference type="SUPFAM" id="SSF51126">
    <property type="entry name" value="Pectin lyase-like"/>
    <property type="match status" value="1"/>
</dbReference>
<dbReference type="Proteomes" id="UP000323632">
    <property type="component" value="Unassembled WGS sequence"/>
</dbReference>
<reference evidence="6 7" key="1">
    <citation type="submission" date="2019-09" db="EMBL/GenBank/DDBJ databases">
        <title>Genome sequence and assembly of Taibaiella sp.</title>
        <authorList>
            <person name="Chhetri G."/>
        </authorList>
    </citation>
    <scope>NUCLEOTIDE SEQUENCE [LARGE SCALE GENOMIC DNA]</scope>
    <source>
        <strain evidence="6 7">KVB11</strain>
    </source>
</reference>
<evidence type="ECO:0000256" key="4">
    <source>
        <dbReference type="RuleBase" id="RU361169"/>
    </source>
</evidence>
<keyword evidence="2 4" id="KW-0378">Hydrolase</keyword>
<comment type="similarity">
    <text evidence="1 4">Belongs to the glycosyl hydrolase 28 family.</text>
</comment>
<proteinExistence type="inferred from homology"/>